<comment type="catalytic activity">
    <reaction evidence="7">
        <text>N(6)-methyl-AMP + H2O + H(+) = IMP + methylamine</text>
        <dbReference type="Rhea" id="RHEA:16001"/>
        <dbReference type="ChEBI" id="CHEBI:15377"/>
        <dbReference type="ChEBI" id="CHEBI:15378"/>
        <dbReference type="ChEBI" id="CHEBI:58053"/>
        <dbReference type="ChEBI" id="CHEBI:59338"/>
        <dbReference type="ChEBI" id="CHEBI:144842"/>
    </reaction>
    <physiologicalReaction direction="left-to-right" evidence="7">
        <dbReference type="Rhea" id="RHEA:16002"/>
    </physiologicalReaction>
</comment>
<feature type="region of interest" description="Disordered" evidence="8">
    <location>
        <begin position="239"/>
        <end position="262"/>
    </location>
</feature>
<feature type="compositionally biased region" description="Acidic residues" evidence="8">
    <location>
        <begin position="382"/>
        <end position="394"/>
    </location>
</feature>
<dbReference type="EMBL" id="CCEJ010000004">
    <property type="protein sequence ID" value="CDR33773.1"/>
    <property type="molecule type" value="Genomic_DNA"/>
</dbReference>
<dbReference type="GO" id="GO:0009117">
    <property type="term" value="P:nucleotide metabolic process"/>
    <property type="evidence" value="ECO:0007669"/>
    <property type="project" value="UniProtKB-KW"/>
</dbReference>
<proteinExistence type="inferred from homology"/>
<evidence type="ECO:0000256" key="5">
    <source>
        <dbReference type="ARBA" id="ARBA00022833"/>
    </source>
</evidence>
<dbReference type="GO" id="GO:0046872">
    <property type="term" value="F:metal ion binding"/>
    <property type="evidence" value="ECO:0007669"/>
    <property type="project" value="UniProtKB-KW"/>
</dbReference>
<dbReference type="OrthoDB" id="9779574at2"/>
<evidence type="ECO:0000256" key="2">
    <source>
        <dbReference type="ARBA" id="ARBA00006676"/>
    </source>
</evidence>
<gene>
    <name evidence="10" type="ORF">CSEC_0946</name>
</gene>
<evidence type="ECO:0000256" key="7">
    <source>
        <dbReference type="ARBA" id="ARBA00048787"/>
    </source>
</evidence>
<dbReference type="AlphaFoldDB" id="A0A090D1U9"/>
<keyword evidence="3" id="KW-0479">Metal-binding</keyword>
<feature type="domain" description="Adenosine deaminase" evidence="9">
    <location>
        <begin position="566"/>
        <end position="702"/>
    </location>
</feature>
<feature type="compositionally biased region" description="Basic and acidic residues" evidence="8">
    <location>
        <begin position="397"/>
        <end position="406"/>
    </location>
</feature>
<organism evidence="10 11">
    <name type="scientific">Candidatus Criblamydia sequanensis CRIB-18</name>
    <dbReference type="NCBI Taxonomy" id="1437425"/>
    <lineage>
        <taxon>Bacteria</taxon>
        <taxon>Pseudomonadati</taxon>
        <taxon>Chlamydiota</taxon>
        <taxon>Chlamydiia</taxon>
        <taxon>Parachlamydiales</taxon>
        <taxon>Candidatus Criblamydiaceae</taxon>
        <taxon>Candidatus Criblamydia</taxon>
    </lineage>
</organism>
<dbReference type="RefSeq" id="WP_041017321.1">
    <property type="nucleotide sequence ID" value="NZ_CCEJ010000004.1"/>
</dbReference>
<dbReference type="Proteomes" id="UP000031552">
    <property type="component" value="Unassembled WGS sequence"/>
</dbReference>
<comment type="similarity">
    <text evidence="2">Belongs to the metallo-dependent hydrolases superfamily. Adenosine and AMP deaminases family.</text>
</comment>
<keyword evidence="6" id="KW-0546">Nucleotide metabolism</keyword>
<keyword evidence="4 10" id="KW-0378">Hydrolase</keyword>
<dbReference type="EC" id="3.5.4.4" evidence="10"/>
<sequence length="798" mass="91640">MNDSTVSSGDGSPRQIPSFFNQFEGVPTASLNGRAVTLPVPVPSRAGREINGKSNSPTSDILSGQFVAIMDYLDNPEEAQKQPLQFRKVSDFSAQTSSPFAPTPLPFQFVPNCWDHRLFQGPTDTTLVSLGLNTLDLEKELLKGILTRLETGETTVEDINYYFQELGNDAFELSQVFRHMPKGETHLHLTGLPNVETWIKWAQDANLWFEKDTFKCISTKEKEAFDAKLKELKAQRKELTDRKRGSKDYSHTNETSFSQNDRSQLEEVKKKLKKLEKKKFFPASMLTEDSSLEGEFKAKVTIRAEEKKCHSKFFKTFGVFERIANYIPAQSFYEVLSRYARIEKLFYVETSKGFEAIFEENEKEKLLDQFPKMKSQCNTSSSEEDIAEEEEVSSDLDSIKTFDDPKSSSCSSDDESLDLEYDETLDAIFSDPIKLTKFMEKWITLLEPAVKRSVLFYEEYLNSIDPLLQPQKNDSKSVYKYHLEPTRSRYINVDINRAQHLLLFLADVLVAFQLIKLEFEKGLSRVVGVVVSGPEDSSNALRYRDKQFMALDFLRNRSVYKDIVPLSLHAGELTANVTASEYMYNAIKDCISLAKPNRLGHLLCLEYEDNWEETVEEIRDKIGVEICLRSNDKMFGKKDNHPILKLAQKGIGFTLNTDDPGVIGTSPHSERVEVYTRYRDLANLTYGKFKNMERGHLRHGFARGEQIYKPSTPFHFDKGTAEFDEGIAEFVEKTSYQFKEGFEGCYLPNWEPSEEALALLQSSPKARLQVDMERKFYEFERKHIIPKMKIWARKKLSS</sequence>
<dbReference type="eggNOG" id="COG1816">
    <property type="taxonomic scope" value="Bacteria"/>
</dbReference>
<evidence type="ECO:0000313" key="10">
    <source>
        <dbReference type="EMBL" id="CDR33773.1"/>
    </source>
</evidence>
<keyword evidence="5" id="KW-0862">Zinc</keyword>
<dbReference type="GO" id="GO:0006154">
    <property type="term" value="P:adenosine catabolic process"/>
    <property type="evidence" value="ECO:0007669"/>
    <property type="project" value="TreeGrafter"/>
</dbReference>
<feature type="compositionally biased region" description="Polar residues" evidence="8">
    <location>
        <begin position="252"/>
        <end position="262"/>
    </location>
</feature>
<evidence type="ECO:0000256" key="4">
    <source>
        <dbReference type="ARBA" id="ARBA00022801"/>
    </source>
</evidence>
<comment type="caution">
    <text evidence="10">The sequence shown here is derived from an EMBL/GenBank/DDBJ whole genome shotgun (WGS) entry which is preliminary data.</text>
</comment>
<evidence type="ECO:0000256" key="1">
    <source>
        <dbReference type="ARBA" id="ARBA00001947"/>
    </source>
</evidence>
<evidence type="ECO:0000313" key="11">
    <source>
        <dbReference type="Proteomes" id="UP000031552"/>
    </source>
</evidence>
<evidence type="ECO:0000256" key="6">
    <source>
        <dbReference type="ARBA" id="ARBA00023080"/>
    </source>
</evidence>
<dbReference type="InterPro" id="IPR001365">
    <property type="entry name" value="A_deaminase_dom"/>
</dbReference>
<comment type="cofactor">
    <cofactor evidence="1">
        <name>Zn(2+)</name>
        <dbReference type="ChEBI" id="CHEBI:29105"/>
    </cofactor>
</comment>
<dbReference type="InterPro" id="IPR006330">
    <property type="entry name" value="Ado/ade_deaminase"/>
</dbReference>
<dbReference type="GO" id="GO:0046103">
    <property type="term" value="P:inosine biosynthetic process"/>
    <property type="evidence" value="ECO:0007669"/>
    <property type="project" value="TreeGrafter"/>
</dbReference>
<dbReference type="Gene3D" id="3.20.20.140">
    <property type="entry name" value="Metal-dependent hydrolases"/>
    <property type="match status" value="2"/>
</dbReference>
<dbReference type="GO" id="GO:0062154">
    <property type="term" value="F:N6-methyl-AMP deaminase activity"/>
    <property type="evidence" value="ECO:0007669"/>
    <property type="project" value="RHEA"/>
</dbReference>
<dbReference type="Pfam" id="PF00962">
    <property type="entry name" value="A_deaminase"/>
    <property type="match status" value="1"/>
</dbReference>
<evidence type="ECO:0000256" key="8">
    <source>
        <dbReference type="SAM" id="MobiDB-lite"/>
    </source>
</evidence>
<evidence type="ECO:0000256" key="3">
    <source>
        <dbReference type="ARBA" id="ARBA00022723"/>
    </source>
</evidence>
<reference evidence="10" key="1">
    <citation type="submission" date="2013-12" db="EMBL/GenBank/DDBJ databases">
        <authorList>
            <person name="Linke B."/>
        </authorList>
    </citation>
    <scope>NUCLEOTIDE SEQUENCE [LARGE SCALE GENOMIC DNA]</scope>
    <source>
        <strain evidence="10">CRIB-18</strain>
    </source>
</reference>
<reference evidence="10" key="2">
    <citation type="submission" date="2014-09" db="EMBL/GenBank/DDBJ databases">
        <title>Criblamydia sequanensis harbors a mega-plasmid encoding arsenite resistance.</title>
        <authorList>
            <person name="Bertelli C."/>
            <person name="Goesmann A."/>
            <person name="Greub G."/>
        </authorList>
    </citation>
    <scope>NUCLEOTIDE SEQUENCE [LARGE SCALE GENOMIC DNA]</scope>
    <source>
        <strain evidence="10">CRIB-18</strain>
    </source>
</reference>
<dbReference type="PANTHER" id="PTHR11409">
    <property type="entry name" value="ADENOSINE DEAMINASE"/>
    <property type="match status" value="1"/>
</dbReference>
<evidence type="ECO:0000259" key="9">
    <source>
        <dbReference type="Pfam" id="PF00962"/>
    </source>
</evidence>
<accession>A0A090D1U9</accession>
<feature type="region of interest" description="Disordered" evidence="8">
    <location>
        <begin position="374"/>
        <end position="415"/>
    </location>
</feature>
<dbReference type="GO" id="GO:0004000">
    <property type="term" value="F:adenosine deaminase activity"/>
    <property type="evidence" value="ECO:0007669"/>
    <property type="project" value="TreeGrafter"/>
</dbReference>
<keyword evidence="11" id="KW-1185">Reference proteome</keyword>
<dbReference type="InterPro" id="IPR032466">
    <property type="entry name" value="Metal_Hydrolase"/>
</dbReference>
<name>A0A090D1U9_9BACT</name>
<dbReference type="SUPFAM" id="SSF51556">
    <property type="entry name" value="Metallo-dependent hydrolases"/>
    <property type="match status" value="1"/>
</dbReference>
<dbReference type="PANTHER" id="PTHR11409:SF42">
    <property type="entry name" value="ADENOSINE DEAMINASE-LIKE PROTEIN"/>
    <property type="match status" value="1"/>
</dbReference>
<feature type="compositionally biased region" description="Basic and acidic residues" evidence="8">
    <location>
        <begin position="239"/>
        <end position="251"/>
    </location>
</feature>
<protein>
    <submittedName>
        <fullName evidence="10">Adenosine deaminase</fullName>
        <ecNumber evidence="10">3.5.4.4</ecNumber>
    </submittedName>
</protein>